<gene>
    <name evidence="1" type="ORF">EVOR1521_LOCUS29595</name>
</gene>
<proteinExistence type="predicted"/>
<protein>
    <submittedName>
        <fullName evidence="1">Uncharacterized protein</fullName>
    </submittedName>
</protein>
<dbReference type="EMBL" id="CAUJNA010003703">
    <property type="protein sequence ID" value="CAJ1408064.1"/>
    <property type="molecule type" value="Genomic_DNA"/>
</dbReference>
<comment type="caution">
    <text evidence="1">The sequence shown here is derived from an EMBL/GenBank/DDBJ whole genome shotgun (WGS) entry which is preliminary data.</text>
</comment>
<evidence type="ECO:0000313" key="1">
    <source>
        <dbReference type="EMBL" id="CAJ1408064.1"/>
    </source>
</evidence>
<evidence type="ECO:0000313" key="2">
    <source>
        <dbReference type="Proteomes" id="UP001178507"/>
    </source>
</evidence>
<reference evidence="1" key="1">
    <citation type="submission" date="2023-08" db="EMBL/GenBank/DDBJ databases">
        <authorList>
            <person name="Chen Y."/>
            <person name="Shah S."/>
            <person name="Dougan E. K."/>
            <person name="Thang M."/>
            <person name="Chan C."/>
        </authorList>
    </citation>
    <scope>NUCLEOTIDE SEQUENCE</scope>
</reference>
<organism evidence="1 2">
    <name type="scientific">Effrenium voratum</name>
    <dbReference type="NCBI Taxonomy" id="2562239"/>
    <lineage>
        <taxon>Eukaryota</taxon>
        <taxon>Sar</taxon>
        <taxon>Alveolata</taxon>
        <taxon>Dinophyceae</taxon>
        <taxon>Suessiales</taxon>
        <taxon>Symbiodiniaceae</taxon>
        <taxon>Effrenium</taxon>
    </lineage>
</organism>
<dbReference type="AlphaFoldDB" id="A0AA36NIE1"/>
<accession>A0AA36NIE1</accession>
<name>A0AA36NIE1_9DINO</name>
<dbReference type="Proteomes" id="UP001178507">
    <property type="component" value="Unassembled WGS sequence"/>
</dbReference>
<keyword evidence="2" id="KW-1185">Reference proteome</keyword>
<sequence>MAAGSLAAARGSAPVIPASKKLKGLAMARWTCEDGSVRNPPAFSPARRDWWDDPEWITELCESLDFHELFRYRFRSTGHINVLECQVYKSWLKHCARAHPGSRLVGLLDSRVTLEASSKGRSSSWAISHVLHGPLPYIIGAGLYLAGGSIVTAKTTVPTLLRETGLLNRLRALGLGGWRIFARGSFGDLMLLWLHLRPRKLLLNQARALLELYNPVAK</sequence>